<dbReference type="AlphaFoldDB" id="A0A3S5A244"/>
<protein>
    <submittedName>
        <fullName evidence="2">Uncharacterized protein</fullName>
    </submittedName>
</protein>
<keyword evidence="1" id="KW-0812">Transmembrane</keyword>
<comment type="caution">
    <text evidence="2">The sequence shown here is derived from an EMBL/GenBank/DDBJ whole genome shotgun (WGS) entry which is preliminary data.</text>
</comment>
<keyword evidence="1" id="KW-1133">Transmembrane helix</keyword>
<name>A0A3S5A244_9PLAT</name>
<dbReference type="EMBL" id="CAAALY010033921">
    <property type="protein sequence ID" value="VEL17721.1"/>
    <property type="molecule type" value="Genomic_DNA"/>
</dbReference>
<sequence>MLSRVDHVGHMTEDSLAANNRDRVEDLFAQIYSYGSKTIVIQLPISLQAIWLVIATAVSIILPSAEEAMLCYYASLQRRNERFSKNCDNLDLEMEDNNELV</sequence>
<accession>A0A3S5A244</accession>
<dbReference type="Proteomes" id="UP000784294">
    <property type="component" value="Unassembled WGS sequence"/>
</dbReference>
<organism evidence="2 3">
    <name type="scientific">Protopolystoma xenopodis</name>
    <dbReference type="NCBI Taxonomy" id="117903"/>
    <lineage>
        <taxon>Eukaryota</taxon>
        <taxon>Metazoa</taxon>
        <taxon>Spiralia</taxon>
        <taxon>Lophotrochozoa</taxon>
        <taxon>Platyhelminthes</taxon>
        <taxon>Monogenea</taxon>
        <taxon>Polyopisthocotylea</taxon>
        <taxon>Polystomatidea</taxon>
        <taxon>Polystomatidae</taxon>
        <taxon>Protopolystoma</taxon>
    </lineage>
</organism>
<reference evidence="2" key="1">
    <citation type="submission" date="2018-11" db="EMBL/GenBank/DDBJ databases">
        <authorList>
            <consortium name="Pathogen Informatics"/>
        </authorList>
    </citation>
    <scope>NUCLEOTIDE SEQUENCE</scope>
</reference>
<gene>
    <name evidence="2" type="ORF">PXEA_LOCUS11161</name>
</gene>
<evidence type="ECO:0000313" key="3">
    <source>
        <dbReference type="Proteomes" id="UP000784294"/>
    </source>
</evidence>
<keyword evidence="1" id="KW-0472">Membrane</keyword>
<feature type="transmembrane region" description="Helical" evidence="1">
    <location>
        <begin position="49"/>
        <end position="75"/>
    </location>
</feature>
<evidence type="ECO:0000313" key="2">
    <source>
        <dbReference type="EMBL" id="VEL17721.1"/>
    </source>
</evidence>
<evidence type="ECO:0000256" key="1">
    <source>
        <dbReference type="SAM" id="Phobius"/>
    </source>
</evidence>
<proteinExistence type="predicted"/>
<keyword evidence="3" id="KW-1185">Reference proteome</keyword>